<sequence length="184" mass="21013">MDDYRWANYNHNQNHSHNHVPAFGSWDYGYDMPYTQCFESARQAGLVRYGSCQGEERDLYVAGDLYQNDVVTPAVIVVPRRRRSKGGVGCPEEKRQERRKKQEWGYSDEDEINAVKEPPSSRQAASKCKPVDEDLYKIPPEFLHVKPKRGISLGVGLFTFTNAEERIRALLKLFAACLCVTLAP</sequence>
<gene>
    <name evidence="2" type="ORF">Cgig2_004108</name>
</gene>
<feature type="compositionally biased region" description="Basic and acidic residues" evidence="1">
    <location>
        <begin position="91"/>
        <end position="103"/>
    </location>
</feature>
<dbReference type="AlphaFoldDB" id="A0A9Q1QNA4"/>
<keyword evidence="3" id="KW-1185">Reference proteome</keyword>
<evidence type="ECO:0000313" key="3">
    <source>
        <dbReference type="Proteomes" id="UP001153076"/>
    </source>
</evidence>
<comment type="caution">
    <text evidence="2">The sequence shown here is derived from an EMBL/GenBank/DDBJ whole genome shotgun (WGS) entry which is preliminary data.</text>
</comment>
<dbReference type="EMBL" id="JAKOGI010000025">
    <property type="protein sequence ID" value="KAJ8449053.1"/>
    <property type="molecule type" value="Genomic_DNA"/>
</dbReference>
<name>A0A9Q1QNA4_9CARY</name>
<dbReference type="OrthoDB" id="755325at2759"/>
<evidence type="ECO:0000256" key="1">
    <source>
        <dbReference type="SAM" id="MobiDB-lite"/>
    </source>
</evidence>
<dbReference type="PANTHER" id="PTHR33699:SF2">
    <property type="entry name" value="PATHOGENIC TYPE III EFFECTOR AVIRULENCE FACTOR AVR AVRRPT-CLEAVAGE: CLEAVAGE SITE PROTEIN-RELATED"/>
    <property type="match status" value="1"/>
</dbReference>
<organism evidence="2 3">
    <name type="scientific">Carnegiea gigantea</name>
    <dbReference type="NCBI Taxonomy" id="171969"/>
    <lineage>
        <taxon>Eukaryota</taxon>
        <taxon>Viridiplantae</taxon>
        <taxon>Streptophyta</taxon>
        <taxon>Embryophyta</taxon>
        <taxon>Tracheophyta</taxon>
        <taxon>Spermatophyta</taxon>
        <taxon>Magnoliopsida</taxon>
        <taxon>eudicotyledons</taxon>
        <taxon>Gunneridae</taxon>
        <taxon>Pentapetalae</taxon>
        <taxon>Caryophyllales</taxon>
        <taxon>Cactineae</taxon>
        <taxon>Cactaceae</taxon>
        <taxon>Cactoideae</taxon>
        <taxon>Echinocereeae</taxon>
        <taxon>Carnegiea</taxon>
    </lineage>
</organism>
<evidence type="ECO:0000313" key="2">
    <source>
        <dbReference type="EMBL" id="KAJ8449053.1"/>
    </source>
</evidence>
<dbReference type="PANTHER" id="PTHR33699">
    <property type="entry name" value="EXPRESSED PROTEIN"/>
    <property type="match status" value="1"/>
</dbReference>
<accession>A0A9Q1QNA4</accession>
<reference evidence="2" key="1">
    <citation type="submission" date="2022-04" db="EMBL/GenBank/DDBJ databases">
        <title>Carnegiea gigantea Genome sequencing and assembly v2.</title>
        <authorList>
            <person name="Copetti D."/>
            <person name="Sanderson M.J."/>
            <person name="Burquez A."/>
            <person name="Wojciechowski M.F."/>
        </authorList>
    </citation>
    <scope>NUCLEOTIDE SEQUENCE</scope>
    <source>
        <strain evidence="2">SGP5-SGP5p</strain>
        <tissue evidence="2">Aerial part</tissue>
    </source>
</reference>
<dbReference type="Proteomes" id="UP001153076">
    <property type="component" value="Unassembled WGS sequence"/>
</dbReference>
<feature type="region of interest" description="Disordered" evidence="1">
    <location>
        <begin position="84"/>
        <end position="127"/>
    </location>
</feature>
<proteinExistence type="predicted"/>
<protein>
    <submittedName>
        <fullName evidence="2">Uncharacterized protein</fullName>
    </submittedName>
</protein>